<organism evidence="1 2">
    <name type="scientific">Acetivibrio mesophilus</name>
    <dbReference type="NCBI Taxonomy" id="2487273"/>
    <lineage>
        <taxon>Bacteria</taxon>
        <taxon>Bacillati</taxon>
        <taxon>Bacillota</taxon>
        <taxon>Clostridia</taxon>
        <taxon>Eubacteriales</taxon>
        <taxon>Oscillospiraceae</taxon>
        <taxon>Acetivibrio</taxon>
    </lineage>
</organism>
<gene>
    <name evidence="1" type="ORF">EFD62_01240</name>
</gene>
<keyword evidence="2" id="KW-1185">Reference proteome</keyword>
<accession>A0A4Q0I9D3</accession>
<dbReference type="EMBL" id="RLII01000001">
    <property type="protein sequence ID" value="RXE60585.1"/>
    <property type="molecule type" value="Genomic_DNA"/>
</dbReference>
<reference evidence="2" key="1">
    <citation type="submission" date="2018-11" db="EMBL/GenBank/DDBJ databases">
        <title>Genome sequencing of a novel mesophilic and cellulolytic organism within the genus Hungateiclostridium.</title>
        <authorList>
            <person name="Rettenmaier R."/>
            <person name="Liebl W."/>
            <person name="Zverlov V."/>
        </authorList>
    </citation>
    <scope>NUCLEOTIDE SEQUENCE [LARGE SCALE GENOMIC DNA]</scope>
    <source>
        <strain evidence="2">N2K1</strain>
    </source>
</reference>
<name>A0A4Q0I9D3_9FIRM</name>
<evidence type="ECO:0000313" key="2">
    <source>
        <dbReference type="Proteomes" id="UP000289166"/>
    </source>
</evidence>
<evidence type="ECO:0000313" key="1">
    <source>
        <dbReference type="EMBL" id="RXE60585.1"/>
    </source>
</evidence>
<protein>
    <submittedName>
        <fullName evidence="1">Uncharacterized protein</fullName>
    </submittedName>
</protein>
<dbReference type="Proteomes" id="UP000289166">
    <property type="component" value="Unassembled WGS sequence"/>
</dbReference>
<dbReference type="OrthoDB" id="1884491at2"/>
<dbReference type="RefSeq" id="WP_069194661.1">
    <property type="nucleotide sequence ID" value="NZ_RLII01000001.1"/>
</dbReference>
<proteinExistence type="predicted"/>
<sequence>MLRNFIKKSNNTEIITVKQVNSQNSTWGGNGVVFCVKNGNGLLFDANYCPGNHLFSTLVYGNTPLIKFCEDMYRDFCPDIEEKLVSAGYGLNMSEQLVISELRGILNSKFISLEQSVEALKPLLGLLPTGYYALVDTELCPTDGNGEFFWKLNNKPTYNKASRRIRYEDGTYSEGFPYYILPTQPPSHYNPKQAEFYRDKDDYRALAYYMAGYLCVLIDGHHKAVAAAMDKKKVKTLVIVPTRAIVTLNDDMLKRGIYIGRTFFGEKELTIIPFSKIIKLFGSCRIEREELEKYMSMCNRDFDQYYDWPPEILEAEKTFPDVITVARQQWAQGISDNFDLIP</sequence>
<comment type="caution">
    <text evidence="1">The sequence shown here is derived from an EMBL/GenBank/DDBJ whole genome shotgun (WGS) entry which is preliminary data.</text>
</comment>
<dbReference type="AlphaFoldDB" id="A0A4Q0I9D3"/>